<feature type="transmembrane region" description="Helical" evidence="1">
    <location>
        <begin position="21"/>
        <end position="39"/>
    </location>
</feature>
<evidence type="ECO:0000313" key="3">
    <source>
        <dbReference type="Proteomes" id="UP001597400"/>
    </source>
</evidence>
<dbReference type="InterPro" id="IPR007047">
    <property type="entry name" value="Flp_Fap"/>
</dbReference>
<accession>A0ABW4TX05</accession>
<evidence type="ECO:0000256" key="1">
    <source>
        <dbReference type="SAM" id="Phobius"/>
    </source>
</evidence>
<dbReference type="Proteomes" id="UP001597400">
    <property type="component" value="Unassembled WGS sequence"/>
</dbReference>
<keyword evidence="1" id="KW-1133">Transmembrane helix</keyword>
<gene>
    <name evidence="2" type="ORF">ACFSGX_09730</name>
</gene>
<keyword evidence="3" id="KW-1185">Reference proteome</keyword>
<reference evidence="3" key="1">
    <citation type="journal article" date="2019" name="Int. J. Syst. Evol. Microbiol.">
        <title>The Global Catalogue of Microorganisms (GCM) 10K type strain sequencing project: providing services to taxonomists for standard genome sequencing and annotation.</title>
        <authorList>
            <consortium name="The Broad Institute Genomics Platform"/>
            <consortium name="The Broad Institute Genome Sequencing Center for Infectious Disease"/>
            <person name="Wu L."/>
            <person name="Ma J."/>
        </authorList>
    </citation>
    <scope>NUCLEOTIDE SEQUENCE [LARGE SCALE GENOMIC DNA]</scope>
    <source>
        <strain evidence="3">CGMCC 1.12702</strain>
    </source>
</reference>
<dbReference type="Pfam" id="PF04964">
    <property type="entry name" value="Flp_Fap"/>
    <property type="match status" value="1"/>
</dbReference>
<keyword evidence="1" id="KW-0472">Membrane</keyword>
<organism evidence="2 3">
    <name type="scientific">Sphingomonas arantia</name>
    <dbReference type="NCBI Taxonomy" id="1460676"/>
    <lineage>
        <taxon>Bacteria</taxon>
        <taxon>Pseudomonadati</taxon>
        <taxon>Pseudomonadota</taxon>
        <taxon>Alphaproteobacteria</taxon>
        <taxon>Sphingomonadales</taxon>
        <taxon>Sphingomonadaceae</taxon>
        <taxon>Sphingomonas</taxon>
    </lineage>
</organism>
<dbReference type="RefSeq" id="WP_380929459.1">
    <property type="nucleotide sequence ID" value="NZ_JBHUGS010000002.1"/>
</dbReference>
<protein>
    <submittedName>
        <fullName evidence="2">Flp family type IVb pilin</fullName>
    </submittedName>
</protein>
<proteinExistence type="predicted"/>
<keyword evidence="1" id="KW-0812">Transmembrane</keyword>
<sequence>MRIVWTIWRDRRGATAVEYGLILALVMLIVISAIGALAGNTTTMWDYVSTKVLNR</sequence>
<name>A0ABW4TX05_9SPHN</name>
<dbReference type="EMBL" id="JBHUGS010000002">
    <property type="protein sequence ID" value="MFD1951043.1"/>
    <property type="molecule type" value="Genomic_DNA"/>
</dbReference>
<comment type="caution">
    <text evidence="2">The sequence shown here is derived from an EMBL/GenBank/DDBJ whole genome shotgun (WGS) entry which is preliminary data.</text>
</comment>
<evidence type="ECO:0000313" key="2">
    <source>
        <dbReference type="EMBL" id="MFD1951043.1"/>
    </source>
</evidence>